<dbReference type="Gene3D" id="6.10.140.140">
    <property type="match status" value="1"/>
</dbReference>
<evidence type="ECO:0000256" key="11">
    <source>
        <dbReference type="PROSITE-ProRule" id="PRU00042"/>
    </source>
</evidence>
<organism evidence="15 16">
    <name type="scientific">Aquarana catesbeiana</name>
    <name type="common">American bullfrog</name>
    <name type="synonym">Rana catesbeiana</name>
    <dbReference type="NCBI Taxonomy" id="8400"/>
    <lineage>
        <taxon>Eukaryota</taxon>
        <taxon>Metazoa</taxon>
        <taxon>Chordata</taxon>
        <taxon>Craniata</taxon>
        <taxon>Vertebrata</taxon>
        <taxon>Euteleostomi</taxon>
        <taxon>Amphibia</taxon>
        <taxon>Batrachia</taxon>
        <taxon>Anura</taxon>
        <taxon>Neobatrachia</taxon>
        <taxon>Ranoidea</taxon>
        <taxon>Ranidae</taxon>
        <taxon>Aquarana</taxon>
    </lineage>
</organism>
<dbReference type="PANTHER" id="PTHR23226">
    <property type="entry name" value="ZINC FINGER AND SCAN DOMAIN-CONTAINING"/>
    <property type="match status" value="1"/>
</dbReference>
<feature type="domain" description="C2H2-type" evidence="13">
    <location>
        <begin position="418"/>
        <end position="445"/>
    </location>
</feature>
<dbReference type="SMART" id="SM00355">
    <property type="entry name" value="ZnF_C2H2"/>
    <property type="match status" value="5"/>
</dbReference>
<protein>
    <submittedName>
        <fullName evidence="15">Uncharacterized protein</fullName>
    </submittedName>
</protein>
<dbReference type="InterPro" id="IPR036051">
    <property type="entry name" value="KRAB_dom_sf"/>
</dbReference>
<keyword evidence="3" id="KW-0479">Metal-binding</keyword>
<dbReference type="FunFam" id="3.30.160.60:FF:001954">
    <property type="entry name" value="Zinc finger protein 787"/>
    <property type="match status" value="1"/>
</dbReference>
<keyword evidence="16" id="KW-1185">Reference proteome</keyword>
<evidence type="ECO:0000256" key="10">
    <source>
        <dbReference type="ARBA" id="ARBA00023242"/>
    </source>
</evidence>
<dbReference type="CDD" id="cd07765">
    <property type="entry name" value="KRAB_A-box"/>
    <property type="match status" value="1"/>
</dbReference>
<keyword evidence="5 11" id="KW-0863">Zinc-finger</keyword>
<feature type="domain" description="C2H2-type" evidence="13">
    <location>
        <begin position="474"/>
        <end position="501"/>
    </location>
</feature>
<dbReference type="Proteomes" id="UP000228934">
    <property type="component" value="Unassembled WGS sequence"/>
</dbReference>
<evidence type="ECO:0000256" key="6">
    <source>
        <dbReference type="ARBA" id="ARBA00022833"/>
    </source>
</evidence>
<reference evidence="16" key="1">
    <citation type="journal article" date="2017" name="Nat. Commun.">
        <title>The North American bullfrog draft genome provides insight into hormonal regulation of long noncoding RNA.</title>
        <authorList>
            <person name="Hammond S.A."/>
            <person name="Warren R.L."/>
            <person name="Vandervalk B.P."/>
            <person name="Kucuk E."/>
            <person name="Khan H."/>
            <person name="Gibb E.A."/>
            <person name="Pandoh P."/>
            <person name="Kirk H."/>
            <person name="Zhao Y."/>
            <person name="Jones M."/>
            <person name="Mungall A.J."/>
            <person name="Coope R."/>
            <person name="Pleasance S."/>
            <person name="Moore R.A."/>
            <person name="Holt R.A."/>
            <person name="Round J.M."/>
            <person name="Ohora S."/>
            <person name="Walle B.V."/>
            <person name="Veldhoen N."/>
            <person name="Helbing C.C."/>
            <person name="Birol I."/>
        </authorList>
    </citation>
    <scope>NUCLEOTIDE SEQUENCE [LARGE SCALE GENOMIC DNA]</scope>
</reference>
<proteinExistence type="inferred from homology"/>
<keyword evidence="8" id="KW-0238">DNA-binding</keyword>
<feature type="domain" description="C2H2-type" evidence="13">
    <location>
        <begin position="446"/>
        <end position="473"/>
    </location>
</feature>
<feature type="region of interest" description="Disordered" evidence="12">
    <location>
        <begin position="287"/>
        <end position="355"/>
    </location>
</feature>
<dbReference type="AlphaFoldDB" id="A0A2G9SJU0"/>
<dbReference type="PANTHER" id="PTHR23226:SF397">
    <property type="entry name" value="C2H2-TYPE DOMAIN-CONTAINING PROTEIN"/>
    <property type="match status" value="1"/>
</dbReference>
<dbReference type="PROSITE" id="PS00028">
    <property type="entry name" value="ZINC_FINGER_C2H2_1"/>
    <property type="match status" value="5"/>
</dbReference>
<dbReference type="InterPro" id="IPR013087">
    <property type="entry name" value="Znf_C2H2_type"/>
</dbReference>
<dbReference type="FunFam" id="3.30.160.60:FF:000812">
    <property type="entry name" value="zinc finger protein 23 isoform X2"/>
    <property type="match status" value="1"/>
</dbReference>
<feature type="domain" description="KRAB" evidence="14">
    <location>
        <begin position="204"/>
        <end position="275"/>
    </location>
</feature>
<keyword evidence="6" id="KW-0862">Zinc</keyword>
<gene>
    <name evidence="15" type="ORF">AB205_0220320</name>
</gene>
<evidence type="ECO:0000256" key="3">
    <source>
        <dbReference type="ARBA" id="ARBA00022723"/>
    </source>
</evidence>
<dbReference type="Pfam" id="PF00096">
    <property type="entry name" value="zf-C2H2"/>
    <property type="match status" value="5"/>
</dbReference>
<dbReference type="SUPFAM" id="SSF57667">
    <property type="entry name" value="beta-beta-alpha zinc fingers"/>
    <property type="match status" value="3"/>
</dbReference>
<dbReference type="PROSITE" id="PS50805">
    <property type="entry name" value="KRAB"/>
    <property type="match status" value="1"/>
</dbReference>
<dbReference type="GO" id="GO:0005634">
    <property type="term" value="C:nucleus"/>
    <property type="evidence" value="ECO:0007669"/>
    <property type="project" value="UniProtKB-SubCell"/>
</dbReference>
<evidence type="ECO:0000256" key="12">
    <source>
        <dbReference type="SAM" id="MobiDB-lite"/>
    </source>
</evidence>
<sequence>MLRKSAEKDSLGKQNFLNARNVPWLRGKGDLLTHWKSHTGEHPLCAECGKCFTGSSNTREAILMSNRFHVQSVENVSLGKHSNTRGGVLGGVLFHVQSAGNVSLGKETSFHYTEFTWRGESCIDHMTTSMKMDEELLTERILDLTLEIIYLLTGESLPAVKKFGDRVTINVPPPYFWTPNRQNNRKILEVTNKIIELLTGEVPIRCQDVTVYFSMEEWEYLEGHKDLYKDVMMGDHKNPNDSQSRSLTDFNVIVKEEVNDEIDEDDVTKEWKNLEGHKDLYKDIMMENQPPLTSPDGSSNGNPPERCPPPLYSWDSTQEDHIIPHHHQVDGSSNGNPPERCPRPLYSRDSTQEGYKKEDGIVQYSSEVNQVTQNIHLAVIQRPQKPRNPYLCSECGKCFSQKGDLLRHQRIHTGVRPFSCSECGKCFTQKGDLLAHKRRHTGERPFSCSDCGKSFTQNGDLTRHRRIHTGERPFSCSECGKCFTQKGVLTAHQRRHTGERPYACSKCGKRFVQKGQLLTHQRTHVGEDPALCK</sequence>
<dbReference type="Pfam" id="PF01352">
    <property type="entry name" value="KRAB"/>
    <property type="match status" value="1"/>
</dbReference>
<dbReference type="GO" id="GO:0000981">
    <property type="term" value="F:DNA-binding transcription factor activity, RNA polymerase II-specific"/>
    <property type="evidence" value="ECO:0007669"/>
    <property type="project" value="TreeGrafter"/>
</dbReference>
<evidence type="ECO:0000313" key="15">
    <source>
        <dbReference type="EMBL" id="PIO40437.1"/>
    </source>
</evidence>
<evidence type="ECO:0000256" key="5">
    <source>
        <dbReference type="ARBA" id="ARBA00022771"/>
    </source>
</evidence>
<accession>A0A2G9SJU0</accession>
<evidence type="ECO:0000259" key="14">
    <source>
        <dbReference type="PROSITE" id="PS50805"/>
    </source>
</evidence>
<dbReference type="InterPro" id="IPR036236">
    <property type="entry name" value="Znf_C2H2_sf"/>
</dbReference>
<dbReference type="FunFam" id="3.30.160.60:FF:002343">
    <property type="entry name" value="Zinc finger protein 33A"/>
    <property type="match status" value="1"/>
</dbReference>
<evidence type="ECO:0000256" key="7">
    <source>
        <dbReference type="ARBA" id="ARBA00023015"/>
    </source>
</evidence>
<feature type="domain" description="C2H2-type" evidence="13">
    <location>
        <begin position="390"/>
        <end position="417"/>
    </location>
</feature>
<name>A0A2G9SJU0_AQUCT</name>
<keyword evidence="10" id="KW-0539">Nucleus</keyword>
<evidence type="ECO:0000313" key="16">
    <source>
        <dbReference type="Proteomes" id="UP000228934"/>
    </source>
</evidence>
<dbReference type="FunFam" id="3.30.160.60:FF:001119">
    <property type="entry name" value="zinc finger protein 408"/>
    <property type="match status" value="1"/>
</dbReference>
<dbReference type="Gene3D" id="3.30.160.60">
    <property type="entry name" value="Classic Zinc Finger"/>
    <property type="match status" value="5"/>
</dbReference>
<comment type="similarity">
    <text evidence="2">Belongs to the krueppel C2H2-type zinc-finger protein family.</text>
</comment>
<comment type="subcellular location">
    <subcellularLocation>
        <location evidence="1">Nucleus</location>
    </subcellularLocation>
</comment>
<evidence type="ECO:0000256" key="9">
    <source>
        <dbReference type="ARBA" id="ARBA00023163"/>
    </source>
</evidence>
<dbReference type="EMBL" id="KV922991">
    <property type="protein sequence ID" value="PIO40437.1"/>
    <property type="molecule type" value="Genomic_DNA"/>
</dbReference>
<dbReference type="PROSITE" id="PS50157">
    <property type="entry name" value="ZINC_FINGER_C2H2_2"/>
    <property type="match status" value="5"/>
</dbReference>
<evidence type="ECO:0000256" key="4">
    <source>
        <dbReference type="ARBA" id="ARBA00022737"/>
    </source>
</evidence>
<dbReference type="FunFam" id="3.30.160.60:FF:000012">
    <property type="entry name" value="RB-associated KRAB zinc finger protein-like"/>
    <property type="match status" value="1"/>
</dbReference>
<keyword evidence="4" id="KW-0677">Repeat</keyword>
<evidence type="ECO:0000256" key="8">
    <source>
        <dbReference type="ARBA" id="ARBA00023125"/>
    </source>
</evidence>
<dbReference type="OrthoDB" id="6910977at2759"/>
<evidence type="ECO:0000256" key="1">
    <source>
        <dbReference type="ARBA" id="ARBA00004123"/>
    </source>
</evidence>
<dbReference type="GO" id="GO:0000978">
    <property type="term" value="F:RNA polymerase II cis-regulatory region sequence-specific DNA binding"/>
    <property type="evidence" value="ECO:0007669"/>
    <property type="project" value="TreeGrafter"/>
</dbReference>
<evidence type="ECO:0000256" key="2">
    <source>
        <dbReference type="ARBA" id="ARBA00006991"/>
    </source>
</evidence>
<keyword evidence="7" id="KW-0805">Transcription regulation</keyword>
<dbReference type="GO" id="GO:0008270">
    <property type="term" value="F:zinc ion binding"/>
    <property type="evidence" value="ECO:0007669"/>
    <property type="project" value="UniProtKB-KW"/>
</dbReference>
<feature type="domain" description="C2H2-type" evidence="13">
    <location>
        <begin position="502"/>
        <end position="529"/>
    </location>
</feature>
<dbReference type="InterPro" id="IPR001909">
    <property type="entry name" value="KRAB"/>
</dbReference>
<evidence type="ECO:0000259" key="13">
    <source>
        <dbReference type="PROSITE" id="PS50157"/>
    </source>
</evidence>
<keyword evidence="9" id="KW-0804">Transcription</keyword>
<dbReference type="SUPFAM" id="SSF109640">
    <property type="entry name" value="KRAB domain (Kruppel-associated box)"/>
    <property type="match status" value="1"/>
</dbReference>
<feature type="compositionally biased region" description="Basic and acidic residues" evidence="12">
    <location>
        <begin position="318"/>
        <end position="329"/>
    </location>
</feature>